<dbReference type="InterPro" id="IPR026024">
    <property type="entry name" value="Chemotaxis_MeTrfase_CheR"/>
</dbReference>
<dbReference type="PRINTS" id="PR00996">
    <property type="entry name" value="CHERMTFRASE"/>
</dbReference>
<dbReference type="OrthoDB" id="9816309at2"/>
<comment type="caution">
    <text evidence="8">The sequence shown here is derived from an EMBL/GenBank/DDBJ whole genome shotgun (WGS) entry which is preliminary data.</text>
</comment>
<dbReference type="PANTHER" id="PTHR24422:SF26">
    <property type="entry name" value="CHEMOTAXIS PROTEIN METHYLTRANSFERASE"/>
    <property type="match status" value="1"/>
</dbReference>
<dbReference type="InterPro" id="IPR050903">
    <property type="entry name" value="Bact_Chemotaxis_MeTrfase"/>
</dbReference>
<feature type="binding site" evidence="6">
    <location>
        <position position="76"/>
    </location>
    <ligand>
        <name>S-adenosyl-L-methionine</name>
        <dbReference type="ChEBI" id="CHEBI:59789"/>
    </ligand>
</feature>
<feature type="binding site" evidence="6">
    <location>
        <position position="82"/>
    </location>
    <ligand>
        <name>S-adenosyl-L-methionine</name>
        <dbReference type="ChEBI" id="CHEBI:59789"/>
    </ligand>
</feature>
<feature type="binding site" evidence="6">
    <location>
        <begin position="214"/>
        <end position="215"/>
    </location>
    <ligand>
        <name>S-adenosyl-L-methionine</name>
        <dbReference type="ChEBI" id="CHEBI:59789"/>
    </ligand>
</feature>
<dbReference type="SUPFAM" id="SSF47757">
    <property type="entry name" value="Chemotaxis receptor methyltransferase CheR, N-terminal domain"/>
    <property type="match status" value="1"/>
</dbReference>
<keyword evidence="9" id="KW-1185">Reference proteome</keyword>
<evidence type="ECO:0000259" key="7">
    <source>
        <dbReference type="PROSITE" id="PS50123"/>
    </source>
</evidence>
<feature type="binding site" evidence="6">
    <location>
        <position position="139"/>
    </location>
    <ligand>
        <name>S-adenosyl-L-methionine</name>
        <dbReference type="ChEBI" id="CHEBI:59789"/>
    </ligand>
</feature>
<dbReference type="RefSeq" id="WP_155442634.1">
    <property type="nucleotide sequence ID" value="NZ_WNLA01000051.1"/>
</dbReference>
<sequence>MSVDPITDQEFTLFQRFIFDHAGITLSAAKKALVSGRLAKRLMHYRLGSYGAYFRMLAAGQSPGEVQIAIDLLTTNETYFFRESKHFDLLRKLAAASLEQRQPFRVWSAACSTGEEPYSIAMVLDDVLGEHEWELYASDISTRVLASAKAGHYMRERTSHIPPAFLKRYCLRGIAEQEGTLLVDKRLRQRVQFHQVNLNETLPKFGLFDVIFLRNVLIYFSPETKREVVGRLLGAIRPGGYLLIGHSESLHDMAGPLQVQGPSVYRKV</sequence>
<evidence type="ECO:0000256" key="6">
    <source>
        <dbReference type="PIRSR" id="PIRSR000410-1"/>
    </source>
</evidence>
<dbReference type="EC" id="2.1.1.80" evidence="5"/>
<dbReference type="AlphaFoldDB" id="A0A6L6QA08"/>
<proteinExistence type="predicted"/>
<organism evidence="8 9">
    <name type="scientific">Pseudoduganella ginsengisoli</name>
    <dbReference type="NCBI Taxonomy" id="1462440"/>
    <lineage>
        <taxon>Bacteria</taxon>
        <taxon>Pseudomonadati</taxon>
        <taxon>Pseudomonadota</taxon>
        <taxon>Betaproteobacteria</taxon>
        <taxon>Burkholderiales</taxon>
        <taxon>Oxalobacteraceae</taxon>
        <taxon>Telluria group</taxon>
        <taxon>Pseudoduganella</taxon>
    </lineage>
</organism>
<dbReference type="InterPro" id="IPR022642">
    <property type="entry name" value="CheR_C"/>
</dbReference>
<dbReference type="GO" id="GO:0032259">
    <property type="term" value="P:methylation"/>
    <property type="evidence" value="ECO:0007669"/>
    <property type="project" value="UniProtKB-KW"/>
</dbReference>
<dbReference type="InterPro" id="IPR022641">
    <property type="entry name" value="CheR_N"/>
</dbReference>
<keyword evidence="4 5" id="KW-0949">S-adenosyl-L-methionine</keyword>
<dbReference type="PIRSF" id="PIRSF000410">
    <property type="entry name" value="CheR"/>
    <property type="match status" value="1"/>
</dbReference>
<evidence type="ECO:0000256" key="1">
    <source>
        <dbReference type="ARBA" id="ARBA00001541"/>
    </source>
</evidence>
<dbReference type="InterPro" id="IPR000780">
    <property type="entry name" value="CheR_MeTrfase"/>
</dbReference>
<evidence type="ECO:0000256" key="4">
    <source>
        <dbReference type="ARBA" id="ARBA00022691"/>
    </source>
</evidence>
<dbReference type="Gene3D" id="1.10.155.10">
    <property type="entry name" value="Chemotaxis receptor methyltransferase CheR, N-terminal domain"/>
    <property type="match status" value="1"/>
</dbReference>
<dbReference type="SUPFAM" id="SSF53335">
    <property type="entry name" value="S-adenosyl-L-methionine-dependent methyltransferases"/>
    <property type="match status" value="1"/>
</dbReference>
<accession>A0A6L6QA08</accession>
<dbReference type="EMBL" id="WNLA01000051">
    <property type="protein sequence ID" value="MTW06304.1"/>
    <property type="molecule type" value="Genomic_DNA"/>
</dbReference>
<dbReference type="Pfam" id="PF03705">
    <property type="entry name" value="CheR_N"/>
    <property type="match status" value="1"/>
</dbReference>
<comment type="catalytic activity">
    <reaction evidence="1 5">
        <text>L-glutamyl-[protein] + S-adenosyl-L-methionine = [protein]-L-glutamate 5-O-methyl ester + S-adenosyl-L-homocysteine</text>
        <dbReference type="Rhea" id="RHEA:24452"/>
        <dbReference type="Rhea" id="RHEA-COMP:10208"/>
        <dbReference type="Rhea" id="RHEA-COMP:10311"/>
        <dbReference type="ChEBI" id="CHEBI:29973"/>
        <dbReference type="ChEBI" id="CHEBI:57856"/>
        <dbReference type="ChEBI" id="CHEBI:59789"/>
        <dbReference type="ChEBI" id="CHEBI:82795"/>
        <dbReference type="EC" id="2.1.1.80"/>
    </reaction>
</comment>
<dbReference type="GO" id="GO:0008983">
    <property type="term" value="F:protein-glutamate O-methyltransferase activity"/>
    <property type="evidence" value="ECO:0007669"/>
    <property type="project" value="UniProtKB-EC"/>
</dbReference>
<dbReference type="PANTHER" id="PTHR24422">
    <property type="entry name" value="CHEMOTAXIS PROTEIN METHYLTRANSFERASE"/>
    <property type="match status" value="1"/>
</dbReference>
<protein>
    <recommendedName>
        <fullName evidence="5">Chemotaxis protein methyltransferase</fullName>
        <ecNumber evidence="5">2.1.1.80</ecNumber>
    </recommendedName>
</protein>
<dbReference type="Gene3D" id="3.40.50.150">
    <property type="entry name" value="Vaccinia Virus protein VP39"/>
    <property type="match status" value="1"/>
</dbReference>
<dbReference type="PROSITE" id="PS50123">
    <property type="entry name" value="CHER"/>
    <property type="match status" value="1"/>
</dbReference>
<evidence type="ECO:0000256" key="5">
    <source>
        <dbReference type="PIRNR" id="PIRNR000410"/>
    </source>
</evidence>
<name>A0A6L6QA08_9BURK</name>
<dbReference type="InterPro" id="IPR036804">
    <property type="entry name" value="CheR_N_sf"/>
</dbReference>
<feature type="binding site" evidence="6">
    <location>
        <position position="116"/>
    </location>
    <ligand>
        <name>S-adenosyl-L-methionine</name>
        <dbReference type="ChEBI" id="CHEBI:59789"/>
    </ligand>
</feature>
<reference evidence="8 9" key="1">
    <citation type="submission" date="2019-11" db="EMBL/GenBank/DDBJ databases">
        <title>Type strains purchased from KCTC, JCM and DSMZ.</title>
        <authorList>
            <person name="Lu H."/>
        </authorList>
    </citation>
    <scope>NUCLEOTIDE SEQUENCE [LARGE SCALE GENOMIC DNA]</scope>
    <source>
        <strain evidence="8 9">KCTC 42409</strain>
    </source>
</reference>
<feature type="domain" description="CheR-type methyltransferase" evidence="7">
    <location>
        <begin position="1"/>
        <end position="268"/>
    </location>
</feature>
<gene>
    <name evidence="8" type="ORF">GM668_29950</name>
</gene>
<comment type="function">
    <text evidence="5">Methylation of the membrane-bound methyl-accepting chemotaxis proteins (MCP) to form gamma-glutamyl methyl ester residues in MCP.</text>
</comment>
<dbReference type="Pfam" id="PF01739">
    <property type="entry name" value="CheR"/>
    <property type="match status" value="1"/>
</dbReference>
<evidence type="ECO:0000256" key="2">
    <source>
        <dbReference type="ARBA" id="ARBA00022603"/>
    </source>
</evidence>
<evidence type="ECO:0000313" key="8">
    <source>
        <dbReference type="EMBL" id="MTW06304.1"/>
    </source>
</evidence>
<evidence type="ECO:0000313" key="9">
    <source>
        <dbReference type="Proteomes" id="UP000484015"/>
    </source>
</evidence>
<dbReference type="Proteomes" id="UP000484015">
    <property type="component" value="Unassembled WGS sequence"/>
</dbReference>
<evidence type="ECO:0000256" key="3">
    <source>
        <dbReference type="ARBA" id="ARBA00022679"/>
    </source>
</evidence>
<feature type="binding site" evidence="6">
    <location>
        <begin position="197"/>
        <end position="198"/>
    </location>
    <ligand>
        <name>S-adenosyl-L-methionine</name>
        <dbReference type="ChEBI" id="CHEBI:59789"/>
    </ligand>
</feature>
<dbReference type="InterPro" id="IPR029063">
    <property type="entry name" value="SAM-dependent_MTases_sf"/>
</dbReference>
<dbReference type="SMART" id="SM00138">
    <property type="entry name" value="MeTrc"/>
    <property type="match status" value="1"/>
</dbReference>
<keyword evidence="2 5" id="KW-0489">Methyltransferase</keyword>
<keyword evidence="3 5" id="KW-0808">Transferase</keyword>
<feature type="binding site" evidence="6">
    <location>
        <position position="78"/>
    </location>
    <ligand>
        <name>S-adenosyl-L-methionine</name>
        <dbReference type="ChEBI" id="CHEBI:59789"/>
    </ligand>
</feature>